<evidence type="ECO:0000313" key="1">
    <source>
        <dbReference type="EMBL" id="SBV97163.1"/>
    </source>
</evidence>
<evidence type="ECO:0008006" key="2">
    <source>
        <dbReference type="Google" id="ProtNLM"/>
    </source>
</evidence>
<organism evidence="1">
    <name type="scientific">uncultured Dysgonomonas sp</name>
    <dbReference type="NCBI Taxonomy" id="206096"/>
    <lineage>
        <taxon>Bacteria</taxon>
        <taxon>Pseudomonadati</taxon>
        <taxon>Bacteroidota</taxon>
        <taxon>Bacteroidia</taxon>
        <taxon>Bacteroidales</taxon>
        <taxon>Dysgonomonadaceae</taxon>
        <taxon>Dysgonomonas</taxon>
        <taxon>environmental samples</taxon>
    </lineage>
</organism>
<dbReference type="PROSITE" id="PS51257">
    <property type="entry name" value="PROKAR_LIPOPROTEIN"/>
    <property type="match status" value="1"/>
</dbReference>
<reference evidence="1" key="1">
    <citation type="submission" date="2016-04" db="EMBL/GenBank/DDBJ databases">
        <authorList>
            <person name="Evans L.H."/>
            <person name="Alamgir A."/>
            <person name="Owens N."/>
            <person name="Weber N.D."/>
            <person name="Virtaneva K."/>
            <person name="Barbian K."/>
            <person name="Babar A."/>
            <person name="Rosenke K."/>
        </authorList>
    </citation>
    <scope>NUCLEOTIDE SEQUENCE</scope>
    <source>
        <strain evidence="1">86-1</strain>
    </source>
</reference>
<sequence>MKYITISLLTLLVTIFVGCSSQRVKPLANIVFDSYEQHFIDSVLQVGLDNEALFTLLGDLKPMSSLVTFNYPIANNDSTKVSSSKILDRSIHGKYLDRLYAIVKAINKSSIPDLQLVLIPYQSPQKKNRILQLSVVRKSSLDSLLKAKEEFFGQFGLVPGTDPNVVVSTIECSDKFERWRGYGYLFGYPDYAVDFFINAFLETESTGKFVERNAFRIPTYSMPEMGNFVYTYPKDHVPTAEVDSVIYYKGVHILDNYKTLRNKYLNADSTVQSFKLLQDFHRSSK</sequence>
<protein>
    <recommendedName>
        <fullName evidence="2">Lipoprotein</fullName>
    </recommendedName>
</protein>
<accession>A0A212JCH5</accession>
<proteinExistence type="predicted"/>
<name>A0A212JCH5_9BACT</name>
<dbReference type="EMBL" id="FLUM01000001">
    <property type="protein sequence ID" value="SBV97163.1"/>
    <property type="molecule type" value="Genomic_DNA"/>
</dbReference>
<dbReference type="RefSeq" id="WP_296940127.1">
    <property type="nucleotide sequence ID" value="NZ_LT599032.1"/>
</dbReference>
<dbReference type="AlphaFoldDB" id="A0A212JCH5"/>
<gene>
    <name evidence="1" type="ORF">KL86DYS1_11837</name>
</gene>